<dbReference type="OrthoDB" id="4160981at2759"/>
<proteinExistence type="predicted"/>
<feature type="compositionally biased region" description="Low complexity" evidence="1">
    <location>
        <begin position="124"/>
        <end position="143"/>
    </location>
</feature>
<dbReference type="AlphaFoldDB" id="A0A4P9W1H4"/>
<dbReference type="EMBL" id="KZ999952">
    <property type="protein sequence ID" value="RKO84578.1"/>
    <property type="molecule type" value="Genomic_DNA"/>
</dbReference>
<sequence length="186" mass="20166">MQGYVGQMLQKLGHFDRSNVFFARAVETTEKILGRTHALTADAYETLVMAYFKAGDHRRALAAQKIVCSYMSEAFGDAHERTQEAALILANLAERAVVDAKKEKEEEEAALPKKRTKKVKAPRTRTASTSAPVSSAAPAARTPPTGPKPIGSRPLDEVLRFLGEPVVIKKGADPAPLKKKVRATAA</sequence>
<evidence type="ECO:0008006" key="4">
    <source>
        <dbReference type="Google" id="ProtNLM"/>
    </source>
</evidence>
<keyword evidence="3" id="KW-1185">Reference proteome</keyword>
<feature type="region of interest" description="Disordered" evidence="1">
    <location>
        <begin position="101"/>
        <end position="155"/>
    </location>
</feature>
<name>A0A4P9W1H4_9FUNG</name>
<dbReference type="Pfam" id="PF13424">
    <property type="entry name" value="TPR_12"/>
    <property type="match status" value="1"/>
</dbReference>
<gene>
    <name evidence="2" type="ORF">BDK51DRAFT_36476</name>
</gene>
<dbReference type="InterPro" id="IPR011990">
    <property type="entry name" value="TPR-like_helical_dom_sf"/>
</dbReference>
<organism evidence="2 3">
    <name type="scientific">Blyttiomyces helicus</name>
    <dbReference type="NCBI Taxonomy" id="388810"/>
    <lineage>
        <taxon>Eukaryota</taxon>
        <taxon>Fungi</taxon>
        <taxon>Fungi incertae sedis</taxon>
        <taxon>Chytridiomycota</taxon>
        <taxon>Chytridiomycota incertae sedis</taxon>
        <taxon>Chytridiomycetes</taxon>
        <taxon>Chytridiomycetes incertae sedis</taxon>
        <taxon>Blyttiomyces</taxon>
    </lineage>
</organism>
<accession>A0A4P9W1H4</accession>
<protein>
    <recommendedName>
        <fullName evidence="4">Tetratricopeptide repeat protein</fullName>
    </recommendedName>
</protein>
<dbReference type="SUPFAM" id="SSF48452">
    <property type="entry name" value="TPR-like"/>
    <property type="match status" value="1"/>
</dbReference>
<evidence type="ECO:0000256" key="1">
    <source>
        <dbReference type="SAM" id="MobiDB-lite"/>
    </source>
</evidence>
<evidence type="ECO:0000313" key="3">
    <source>
        <dbReference type="Proteomes" id="UP000269721"/>
    </source>
</evidence>
<evidence type="ECO:0000313" key="2">
    <source>
        <dbReference type="EMBL" id="RKO84578.1"/>
    </source>
</evidence>
<dbReference type="Gene3D" id="1.25.40.10">
    <property type="entry name" value="Tetratricopeptide repeat domain"/>
    <property type="match status" value="1"/>
</dbReference>
<reference evidence="3" key="1">
    <citation type="journal article" date="2018" name="Nat. Microbiol.">
        <title>Leveraging single-cell genomics to expand the fungal tree of life.</title>
        <authorList>
            <person name="Ahrendt S.R."/>
            <person name="Quandt C.A."/>
            <person name="Ciobanu D."/>
            <person name="Clum A."/>
            <person name="Salamov A."/>
            <person name="Andreopoulos B."/>
            <person name="Cheng J.F."/>
            <person name="Woyke T."/>
            <person name="Pelin A."/>
            <person name="Henrissat B."/>
            <person name="Reynolds N.K."/>
            <person name="Benny G.L."/>
            <person name="Smith M.E."/>
            <person name="James T.Y."/>
            <person name="Grigoriev I.V."/>
        </authorList>
    </citation>
    <scope>NUCLEOTIDE SEQUENCE [LARGE SCALE GENOMIC DNA]</scope>
</reference>
<dbReference type="Proteomes" id="UP000269721">
    <property type="component" value="Unassembled WGS sequence"/>
</dbReference>
<feature type="compositionally biased region" description="Basic residues" evidence="1">
    <location>
        <begin position="112"/>
        <end position="123"/>
    </location>
</feature>